<keyword evidence="3 5" id="KW-0699">rRNA-binding</keyword>
<accession>A0A172WDQ9</accession>
<dbReference type="RefSeq" id="WP_075474235.1">
    <property type="nucleotide sequence ID" value="NZ_CP011299.1"/>
</dbReference>
<dbReference type="SUPFAM" id="SSF47060">
    <property type="entry name" value="S15/NS1 RNA-binding domain"/>
    <property type="match status" value="1"/>
</dbReference>
<dbReference type="InterPro" id="IPR005290">
    <property type="entry name" value="Ribosomal_uS15_bac-type"/>
</dbReference>
<dbReference type="NCBIfam" id="TIGR00952">
    <property type="entry name" value="S15_bact"/>
    <property type="match status" value="1"/>
</dbReference>
<dbReference type="PROSITE" id="PS00362">
    <property type="entry name" value="RIBOSOMAL_S15"/>
    <property type="match status" value="1"/>
</dbReference>
<dbReference type="CDD" id="cd00677">
    <property type="entry name" value="S15_NS1_EPRS_RNA-bind"/>
    <property type="match status" value="1"/>
</dbReference>
<keyword evidence="7" id="KW-1185">Reference proteome</keyword>
<comment type="function">
    <text evidence="3 5">One of the primary rRNA binding proteins, it binds directly to 16S rRNA where it helps nucleate assembly of the platform of the 30S subunit by binding and bridging several RNA helices of the 16S rRNA.</text>
</comment>
<dbReference type="GO" id="GO:0003735">
    <property type="term" value="F:structural constituent of ribosome"/>
    <property type="evidence" value="ECO:0007669"/>
    <property type="project" value="InterPro"/>
</dbReference>
<dbReference type="InterPro" id="IPR009068">
    <property type="entry name" value="uS15_NS1_RNA-bd_sf"/>
</dbReference>
<evidence type="ECO:0000313" key="7">
    <source>
        <dbReference type="Proteomes" id="UP000077654"/>
    </source>
</evidence>
<gene>
    <name evidence="3" type="primary">rpsO</name>
    <name evidence="6" type="ORF">XW81_01715</name>
</gene>
<dbReference type="GO" id="GO:0006412">
    <property type="term" value="P:translation"/>
    <property type="evidence" value="ECO:0007669"/>
    <property type="project" value="UniProtKB-UniRule"/>
</dbReference>
<evidence type="ECO:0000256" key="5">
    <source>
        <dbReference type="RuleBase" id="RU004524"/>
    </source>
</evidence>
<keyword evidence="2 3" id="KW-0687">Ribonucleoprotein</keyword>
<evidence type="ECO:0000256" key="2">
    <source>
        <dbReference type="ARBA" id="ARBA00023274"/>
    </source>
</evidence>
<dbReference type="Proteomes" id="UP000077654">
    <property type="component" value="Chromosome"/>
</dbReference>
<comment type="subunit">
    <text evidence="3">Part of the 30S ribosomal subunit. Forms a bridge to the 50S subunit in the 70S ribosome, contacting the 23S rRNA.</text>
</comment>
<dbReference type="Gene3D" id="1.10.287.10">
    <property type="entry name" value="S15/NS1, RNA-binding"/>
    <property type="match status" value="1"/>
</dbReference>
<reference evidence="6 7" key="1">
    <citation type="submission" date="2015-04" db="EMBL/GenBank/DDBJ databases">
        <title>Buchnera aphidicola assembly.</title>
        <authorList>
            <person name="Zhang Y."/>
        </authorList>
    </citation>
    <scope>NUCLEOTIDE SEQUENCE [LARGE SCALE GENOMIC DNA]</scope>
    <source>
        <strain evidence="6 7">SC</strain>
    </source>
</reference>
<evidence type="ECO:0000256" key="1">
    <source>
        <dbReference type="ARBA" id="ARBA00022980"/>
    </source>
</evidence>
<dbReference type="PANTHER" id="PTHR23321:SF26">
    <property type="entry name" value="SMALL RIBOSOMAL SUBUNIT PROTEIN US15M"/>
    <property type="match status" value="1"/>
</dbReference>
<evidence type="ECO:0000256" key="3">
    <source>
        <dbReference type="HAMAP-Rule" id="MF_01343"/>
    </source>
</evidence>
<name>A0A172WDQ9_BUCSC</name>
<protein>
    <recommendedName>
        <fullName evidence="3">Small ribosomal subunit protein uS15</fullName>
    </recommendedName>
</protein>
<dbReference type="GO" id="GO:0022627">
    <property type="term" value="C:cytosolic small ribosomal subunit"/>
    <property type="evidence" value="ECO:0007669"/>
    <property type="project" value="TreeGrafter"/>
</dbReference>
<evidence type="ECO:0000313" key="6">
    <source>
        <dbReference type="EMBL" id="ANF17113.1"/>
    </source>
</evidence>
<dbReference type="HAMAP" id="MF_01343_B">
    <property type="entry name" value="Ribosomal_uS15_B"/>
    <property type="match status" value="1"/>
</dbReference>
<keyword evidence="1 3" id="KW-0689">Ribosomal protein</keyword>
<keyword evidence="3 5" id="KW-0694">RNA-binding</keyword>
<proteinExistence type="inferred from homology"/>
<sequence>MSLNIVFKSSELIKKFGLNEKDSGKSEVQIAWLTNKINCLQRHFSVHKQDHCSRRGLLNMVSHRRKLLNYLKNKNILRYTNIIDQLELRR</sequence>
<dbReference type="PATRIC" id="fig|118110.3.peg.346"/>
<dbReference type="STRING" id="118110.XW81_01715"/>
<dbReference type="InterPro" id="IPR000589">
    <property type="entry name" value="Ribosomal_uS15"/>
</dbReference>
<dbReference type="SMART" id="SM01387">
    <property type="entry name" value="Ribosomal_S15"/>
    <property type="match status" value="1"/>
</dbReference>
<dbReference type="PANTHER" id="PTHR23321">
    <property type="entry name" value="RIBOSOMAL PROTEIN S15, BACTERIAL AND ORGANELLAR"/>
    <property type="match status" value="1"/>
</dbReference>
<comment type="similarity">
    <text evidence="3 4">Belongs to the universal ribosomal protein uS15 family.</text>
</comment>
<dbReference type="Gene3D" id="6.10.250.3130">
    <property type="match status" value="1"/>
</dbReference>
<dbReference type="GO" id="GO:0019843">
    <property type="term" value="F:rRNA binding"/>
    <property type="evidence" value="ECO:0007669"/>
    <property type="project" value="UniProtKB-UniRule"/>
</dbReference>
<dbReference type="AlphaFoldDB" id="A0A172WDQ9"/>
<evidence type="ECO:0000256" key="4">
    <source>
        <dbReference type="RuleBase" id="RU003919"/>
    </source>
</evidence>
<dbReference type="EMBL" id="CP011299">
    <property type="protein sequence ID" value="ANF17113.1"/>
    <property type="molecule type" value="Genomic_DNA"/>
</dbReference>
<comment type="function">
    <text evidence="3">Forms an intersubunit bridge (bridge B4) with the 23S rRNA of the 50S subunit in the ribosome.</text>
</comment>
<dbReference type="OrthoDB" id="9799262at2"/>
<organism evidence="6 7">
    <name type="scientific">Buchnera aphidicola subsp. Schlechtendalia chinensis</name>
    <dbReference type="NCBI Taxonomy" id="118110"/>
    <lineage>
        <taxon>Bacteria</taxon>
        <taxon>Pseudomonadati</taxon>
        <taxon>Pseudomonadota</taxon>
        <taxon>Gammaproteobacteria</taxon>
        <taxon>Enterobacterales</taxon>
        <taxon>Erwiniaceae</taxon>
        <taxon>Buchnera</taxon>
    </lineage>
</organism>
<dbReference type="Pfam" id="PF00312">
    <property type="entry name" value="Ribosomal_S15"/>
    <property type="match status" value="1"/>
</dbReference>